<keyword evidence="1" id="KW-0732">Signal</keyword>
<comment type="caution">
    <text evidence="2">The sequence shown here is derived from an EMBL/GenBank/DDBJ whole genome shotgun (WGS) entry which is preliminary data.</text>
</comment>
<organism evidence="2 3">
    <name type="scientific">Nonomuraea terrae</name>
    <dbReference type="NCBI Taxonomy" id="2530383"/>
    <lineage>
        <taxon>Bacteria</taxon>
        <taxon>Bacillati</taxon>
        <taxon>Actinomycetota</taxon>
        <taxon>Actinomycetes</taxon>
        <taxon>Streptosporangiales</taxon>
        <taxon>Streptosporangiaceae</taxon>
        <taxon>Nonomuraea</taxon>
    </lineage>
</organism>
<accession>A0A4R4YQC4</accession>
<sequence length="143" mass="14881">MGGVTRILAGVGLGTAAALAVTTFTPESTPTSIFAPANALLTPASNAHADRADLLGAADVALWSPTPAHDPTCQYVVNTDHPVPLRSGPGESYPARARLAPSDEPLTATCAAPGQGAEHWVRLKSGGHKGLWLWRDRVRPWTG</sequence>
<dbReference type="EMBL" id="SMKQ01000047">
    <property type="protein sequence ID" value="TDD47398.1"/>
    <property type="molecule type" value="Genomic_DNA"/>
</dbReference>
<name>A0A4R4YQC4_9ACTN</name>
<dbReference type="RefSeq" id="WP_132613900.1">
    <property type="nucleotide sequence ID" value="NZ_SMKQ01000047.1"/>
</dbReference>
<evidence type="ECO:0000256" key="1">
    <source>
        <dbReference type="SAM" id="SignalP"/>
    </source>
</evidence>
<evidence type="ECO:0000313" key="3">
    <source>
        <dbReference type="Proteomes" id="UP000295302"/>
    </source>
</evidence>
<evidence type="ECO:0000313" key="2">
    <source>
        <dbReference type="EMBL" id="TDD47398.1"/>
    </source>
</evidence>
<proteinExistence type="predicted"/>
<feature type="chain" id="PRO_5039254944" description="SH3 domain-containing protein" evidence="1">
    <location>
        <begin position="21"/>
        <end position="143"/>
    </location>
</feature>
<gene>
    <name evidence="2" type="ORF">E1286_17875</name>
</gene>
<keyword evidence="3" id="KW-1185">Reference proteome</keyword>
<reference evidence="2 3" key="1">
    <citation type="submission" date="2019-03" db="EMBL/GenBank/DDBJ databases">
        <title>Draft genome sequences of novel Actinobacteria.</title>
        <authorList>
            <person name="Sahin N."/>
            <person name="Ay H."/>
            <person name="Saygin H."/>
        </authorList>
    </citation>
    <scope>NUCLEOTIDE SEQUENCE [LARGE SCALE GENOMIC DNA]</scope>
    <source>
        <strain evidence="2 3">CH32</strain>
    </source>
</reference>
<protein>
    <recommendedName>
        <fullName evidence="4">SH3 domain-containing protein</fullName>
    </recommendedName>
</protein>
<dbReference type="AlphaFoldDB" id="A0A4R4YQC4"/>
<evidence type="ECO:0008006" key="4">
    <source>
        <dbReference type="Google" id="ProtNLM"/>
    </source>
</evidence>
<dbReference type="OrthoDB" id="3541359at2"/>
<feature type="signal peptide" evidence="1">
    <location>
        <begin position="1"/>
        <end position="20"/>
    </location>
</feature>
<dbReference type="Proteomes" id="UP000295302">
    <property type="component" value="Unassembled WGS sequence"/>
</dbReference>